<dbReference type="AlphaFoldDB" id="A0A9P6E903"/>
<reference evidence="1" key="1">
    <citation type="submission" date="2020-11" db="EMBL/GenBank/DDBJ databases">
        <authorList>
            <consortium name="DOE Joint Genome Institute"/>
            <person name="Ahrendt S."/>
            <person name="Riley R."/>
            <person name="Andreopoulos W."/>
            <person name="Labutti K."/>
            <person name="Pangilinan J."/>
            <person name="Ruiz-Duenas F.J."/>
            <person name="Barrasa J.M."/>
            <person name="Sanchez-Garcia M."/>
            <person name="Camarero S."/>
            <person name="Miyauchi S."/>
            <person name="Serrano A."/>
            <person name="Linde D."/>
            <person name="Babiker R."/>
            <person name="Drula E."/>
            <person name="Ayuso-Fernandez I."/>
            <person name="Pacheco R."/>
            <person name="Padilla G."/>
            <person name="Ferreira P."/>
            <person name="Barriuso J."/>
            <person name="Kellner H."/>
            <person name="Castanera R."/>
            <person name="Alfaro M."/>
            <person name="Ramirez L."/>
            <person name="Pisabarro A.G."/>
            <person name="Kuo A."/>
            <person name="Tritt A."/>
            <person name="Lipzen A."/>
            <person name="He G."/>
            <person name="Yan M."/>
            <person name="Ng V."/>
            <person name="Cullen D."/>
            <person name="Martin F."/>
            <person name="Rosso M.-N."/>
            <person name="Henrissat B."/>
            <person name="Hibbett D."/>
            <person name="Martinez A.T."/>
            <person name="Grigoriev I.V."/>
        </authorList>
    </citation>
    <scope>NUCLEOTIDE SEQUENCE</scope>
    <source>
        <strain evidence="1">CBS 506.95</strain>
    </source>
</reference>
<comment type="caution">
    <text evidence="1">The sequence shown here is derived from an EMBL/GenBank/DDBJ whole genome shotgun (WGS) entry which is preliminary data.</text>
</comment>
<dbReference type="EMBL" id="MU157896">
    <property type="protein sequence ID" value="KAF9524593.1"/>
    <property type="molecule type" value="Genomic_DNA"/>
</dbReference>
<sequence length="101" mass="11447">MNHSLRISQLAFCQSSFLCLPVCCDRSIFIRNPLINTVNAPISDMSFGYAQVSKLGSNPNSFRLERFVNVNLTPAHYRVVNNDHQISPSTQVILGLRLYLY</sequence>
<name>A0A9P6E903_9AGAR</name>
<evidence type="ECO:0000313" key="2">
    <source>
        <dbReference type="Proteomes" id="UP000807306"/>
    </source>
</evidence>
<proteinExistence type="predicted"/>
<gene>
    <name evidence="1" type="ORF">CPB83DRAFT_860953</name>
</gene>
<protein>
    <submittedName>
        <fullName evidence="1">Uncharacterized protein</fullName>
    </submittedName>
</protein>
<accession>A0A9P6E903</accession>
<keyword evidence="2" id="KW-1185">Reference proteome</keyword>
<dbReference type="Proteomes" id="UP000807306">
    <property type="component" value="Unassembled WGS sequence"/>
</dbReference>
<evidence type="ECO:0000313" key="1">
    <source>
        <dbReference type="EMBL" id="KAF9524593.1"/>
    </source>
</evidence>
<organism evidence="1 2">
    <name type="scientific">Crepidotus variabilis</name>
    <dbReference type="NCBI Taxonomy" id="179855"/>
    <lineage>
        <taxon>Eukaryota</taxon>
        <taxon>Fungi</taxon>
        <taxon>Dikarya</taxon>
        <taxon>Basidiomycota</taxon>
        <taxon>Agaricomycotina</taxon>
        <taxon>Agaricomycetes</taxon>
        <taxon>Agaricomycetidae</taxon>
        <taxon>Agaricales</taxon>
        <taxon>Agaricineae</taxon>
        <taxon>Crepidotaceae</taxon>
        <taxon>Crepidotus</taxon>
    </lineage>
</organism>